<evidence type="ECO:0000313" key="2">
    <source>
        <dbReference type="EMBL" id="TSB43448.1"/>
    </source>
</evidence>
<dbReference type="InterPro" id="IPR024078">
    <property type="entry name" value="LmbE-like_dom_sf"/>
</dbReference>
<dbReference type="GO" id="GO:0016811">
    <property type="term" value="F:hydrolase activity, acting on carbon-nitrogen (but not peptide) bonds, in linear amides"/>
    <property type="evidence" value="ECO:0007669"/>
    <property type="project" value="TreeGrafter"/>
</dbReference>
<dbReference type="PANTHER" id="PTHR12993">
    <property type="entry name" value="N-ACETYLGLUCOSAMINYL-PHOSPHATIDYLINOSITOL DE-N-ACETYLASE-RELATED"/>
    <property type="match status" value="1"/>
</dbReference>
<dbReference type="OrthoDB" id="3514174at2"/>
<reference evidence="2 3" key="1">
    <citation type="submission" date="2019-07" db="EMBL/GenBank/DDBJ databases">
        <title>Draft genome for Streptomyces benahoarensis MZ03-48.</title>
        <authorList>
            <person name="Gonzalez-Pimentel J.L."/>
        </authorList>
    </citation>
    <scope>NUCLEOTIDE SEQUENCE [LARGE SCALE GENOMIC DNA]</scope>
    <source>
        <strain evidence="2 3">MZ03-48</strain>
    </source>
</reference>
<dbReference type="Gene3D" id="3.40.50.10320">
    <property type="entry name" value="LmbE-like"/>
    <property type="match status" value="1"/>
</dbReference>
<dbReference type="Pfam" id="PF02585">
    <property type="entry name" value="PIG-L"/>
    <property type="match status" value="1"/>
</dbReference>
<dbReference type="EMBL" id="VKLS01000025">
    <property type="protein sequence ID" value="TSB43448.1"/>
    <property type="molecule type" value="Genomic_DNA"/>
</dbReference>
<dbReference type="SUPFAM" id="SSF102588">
    <property type="entry name" value="LmbE-like"/>
    <property type="match status" value="1"/>
</dbReference>
<protein>
    <submittedName>
        <fullName evidence="2">PIG-L family deacetylase</fullName>
    </submittedName>
</protein>
<dbReference type="PANTHER" id="PTHR12993:SF28">
    <property type="entry name" value="LMBE FAMILY PROTEIN"/>
    <property type="match status" value="1"/>
</dbReference>
<dbReference type="GO" id="GO:0016137">
    <property type="term" value="P:glycoside metabolic process"/>
    <property type="evidence" value="ECO:0007669"/>
    <property type="project" value="UniProtKB-ARBA"/>
</dbReference>
<gene>
    <name evidence="2" type="ORF">FNZ23_04495</name>
</gene>
<accession>A0A553ZPQ3</accession>
<dbReference type="Proteomes" id="UP000320888">
    <property type="component" value="Unassembled WGS sequence"/>
</dbReference>
<evidence type="ECO:0000256" key="1">
    <source>
        <dbReference type="ARBA" id="ARBA00022833"/>
    </source>
</evidence>
<dbReference type="AlphaFoldDB" id="A0A553ZPQ3"/>
<name>A0A553ZPQ3_9ACTN</name>
<proteinExistence type="predicted"/>
<organism evidence="2 3">
    <name type="scientific">Streptomyces benahoarensis</name>
    <dbReference type="NCBI Taxonomy" id="2595054"/>
    <lineage>
        <taxon>Bacteria</taxon>
        <taxon>Bacillati</taxon>
        <taxon>Actinomycetota</taxon>
        <taxon>Actinomycetes</taxon>
        <taxon>Kitasatosporales</taxon>
        <taxon>Streptomycetaceae</taxon>
        <taxon>Streptomyces</taxon>
    </lineage>
</organism>
<evidence type="ECO:0000313" key="3">
    <source>
        <dbReference type="Proteomes" id="UP000320888"/>
    </source>
</evidence>
<dbReference type="InterPro" id="IPR003737">
    <property type="entry name" value="GlcNAc_PI_deacetylase-related"/>
</dbReference>
<keyword evidence="1" id="KW-0862">Zinc</keyword>
<sequence>MSGTDSPDGALRVLAVAAHPDDTDFTAGGTIASWTGAGAEVTYLVLTDGSGGGEDPTVPRADLAARREREQRDAAAVLGVKDVRFLGHQDGLLRPDVALRRQIVRVIRQTRPHRAVIQSPEINWAFLPDLHPDHRAAGEASLAALYPDARNPRAFPELLLEEGLAPWSVPEIWVTTGPRPDTRVDVSETFEQKLTALRAHVSQTAHRDRLREDVRAKLAGQAALGGLAPGRLAEAFQVIRTDAAAPAAPSHP</sequence>
<dbReference type="RefSeq" id="WP_143939924.1">
    <property type="nucleotide sequence ID" value="NZ_VKLS01000025.1"/>
</dbReference>
<keyword evidence="3" id="KW-1185">Reference proteome</keyword>
<comment type="caution">
    <text evidence="2">The sequence shown here is derived from an EMBL/GenBank/DDBJ whole genome shotgun (WGS) entry which is preliminary data.</text>
</comment>